<dbReference type="InterPro" id="IPR043717">
    <property type="entry name" value="DUF5658"/>
</dbReference>
<dbReference type="AlphaFoldDB" id="G7WJQ0"/>
<evidence type="ECO:0000259" key="2">
    <source>
        <dbReference type="Pfam" id="PF18902"/>
    </source>
</evidence>
<sequence length="68" mass="7921">MATLTETSPNYLRAFKVLLPIVLGAACWRTRNKSQQLIVIGLGLLMFVYSWILLMHVYWLCSFVIFRI</sequence>
<protein>
    <recommendedName>
        <fullName evidence="2">DUF5658 domain-containing protein</fullName>
    </recommendedName>
</protein>
<keyword evidence="1" id="KW-1133">Transmembrane helix</keyword>
<keyword evidence="4" id="KW-1185">Reference proteome</keyword>
<feature type="transmembrane region" description="Helical" evidence="1">
    <location>
        <begin position="37"/>
        <end position="66"/>
    </location>
</feature>
<keyword evidence="1" id="KW-0812">Transmembrane</keyword>
<proteinExistence type="predicted"/>
<name>G7WJQ0_DESOD</name>
<dbReference type="OrthoDB" id="9899312at2"/>
<dbReference type="EMBL" id="CP003108">
    <property type="protein sequence ID" value="AET70487.1"/>
    <property type="molecule type" value="Genomic_DNA"/>
</dbReference>
<dbReference type="Proteomes" id="UP000006346">
    <property type="component" value="Chromosome"/>
</dbReference>
<evidence type="ECO:0000313" key="3">
    <source>
        <dbReference type="EMBL" id="AET70487.1"/>
    </source>
</evidence>
<keyword evidence="1" id="KW-0472">Membrane</keyword>
<organism evidence="3 4">
    <name type="scientific">Desulfosporosinus orientis (strain ATCC 19365 / DSM 765 / NCIMB 8382 / VKM B-1628 / Singapore I)</name>
    <name type="common">Desulfotomaculum orientis</name>
    <dbReference type="NCBI Taxonomy" id="768706"/>
    <lineage>
        <taxon>Bacteria</taxon>
        <taxon>Bacillati</taxon>
        <taxon>Bacillota</taxon>
        <taxon>Clostridia</taxon>
        <taxon>Eubacteriales</taxon>
        <taxon>Desulfitobacteriaceae</taxon>
        <taxon>Desulfosporosinus</taxon>
    </lineage>
</organism>
<dbReference type="Pfam" id="PF18902">
    <property type="entry name" value="DUF5658"/>
    <property type="match status" value="1"/>
</dbReference>
<feature type="domain" description="DUF5658" evidence="2">
    <location>
        <begin position="1"/>
        <end position="60"/>
    </location>
</feature>
<dbReference type="HOGENOM" id="CLU_2787088_0_0_9"/>
<reference evidence="4" key="1">
    <citation type="submission" date="2011-11" db="EMBL/GenBank/DDBJ databases">
        <title>Complete sequence of Desulfosporosinus orientis DSM 765.</title>
        <authorList>
            <person name="Lucas S."/>
            <person name="Han J."/>
            <person name="Lapidus A."/>
            <person name="Cheng J.-F."/>
            <person name="Goodwin L."/>
            <person name="Pitluck S."/>
            <person name="Peters L."/>
            <person name="Ovchinnikova G."/>
            <person name="Teshima H."/>
            <person name="Detter J.C."/>
            <person name="Han C."/>
            <person name="Tapia R."/>
            <person name="Land M."/>
            <person name="Hauser L."/>
            <person name="Kyrpides N."/>
            <person name="Ivanova N."/>
            <person name="Pagani I."/>
            <person name="Pester M."/>
            <person name="Spring S."/>
            <person name="Ollivier B."/>
            <person name="Rattei T."/>
            <person name="Klenk H.-P."/>
            <person name="Wagner M."/>
            <person name="Loy A."/>
            <person name="Woyke T."/>
        </authorList>
    </citation>
    <scope>NUCLEOTIDE SEQUENCE [LARGE SCALE GENOMIC DNA]</scope>
    <source>
        <strain evidence="4">ATCC 19365 / DSM 765 / NCIMB 8382 / VKM B-1628</strain>
    </source>
</reference>
<dbReference type="KEGG" id="dor:Desor_5096"/>
<reference evidence="3 4" key="2">
    <citation type="journal article" date="2012" name="J. Bacteriol.">
        <title>Complete genome sequences of Desulfosporosinus orientis DSM765T, Desulfosporosinus youngiae DSM17734T, Desulfosporosinus meridiei DSM13257T, and Desulfosporosinus acidiphilus DSM22704T.</title>
        <authorList>
            <person name="Pester M."/>
            <person name="Brambilla E."/>
            <person name="Alazard D."/>
            <person name="Rattei T."/>
            <person name="Weinmaier T."/>
            <person name="Han J."/>
            <person name="Lucas S."/>
            <person name="Lapidus A."/>
            <person name="Cheng J.F."/>
            <person name="Goodwin L."/>
            <person name="Pitluck S."/>
            <person name="Peters L."/>
            <person name="Ovchinnikova G."/>
            <person name="Teshima H."/>
            <person name="Detter J.C."/>
            <person name="Han C.S."/>
            <person name="Tapia R."/>
            <person name="Land M.L."/>
            <person name="Hauser L."/>
            <person name="Kyrpides N.C."/>
            <person name="Ivanova N.N."/>
            <person name="Pagani I."/>
            <person name="Huntmann M."/>
            <person name="Wei C.L."/>
            <person name="Davenport K.W."/>
            <person name="Daligault H."/>
            <person name="Chain P.S."/>
            <person name="Chen A."/>
            <person name="Mavromatis K."/>
            <person name="Markowitz V."/>
            <person name="Szeto E."/>
            <person name="Mikhailova N."/>
            <person name="Pati A."/>
            <person name="Wagner M."/>
            <person name="Woyke T."/>
            <person name="Ollivier B."/>
            <person name="Klenk H.P."/>
            <person name="Spring S."/>
            <person name="Loy A."/>
        </authorList>
    </citation>
    <scope>NUCLEOTIDE SEQUENCE [LARGE SCALE GENOMIC DNA]</scope>
    <source>
        <strain evidence="4">ATCC 19365 / DSM 765 / NCIMB 8382 / VKM B-1628</strain>
    </source>
</reference>
<evidence type="ECO:0000313" key="4">
    <source>
        <dbReference type="Proteomes" id="UP000006346"/>
    </source>
</evidence>
<accession>G7WJQ0</accession>
<gene>
    <name evidence="3" type="ordered locus">Desor_5096</name>
</gene>
<evidence type="ECO:0000256" key="1">
    <source>
        <dbReference type="SAM" id="Phobius"/>
    </source>
</evidence>